<sequence>MTKNDPKILDVLMEKVEQFTKDPIETLAAIINNKGEKWLQDLPLGIGAYKYSNRNGLFILFMDGGNYHWMLKFFDGTKETLQNPNEIINLMLDGDYDNKGEIIDYTELMTHFNDLKSWLRIKIEDEKRIKDIQQGRKLVQRNRKGKYTKLSKSLVARVWSYLPFSMLHGQSRWWLQPYITR</sequence>
<reference evidence="1" key="2">
    <citation type="journal article" date="2014" name="ISME J.">
        <title>Microbial stratification in low pH oxic and suboxic macroscopic growths along an acid mine drainage.</title>
        <authorList>
            <person name="Mendez-Garcia C."/>
            <person name="Mesa V."/>
            <person name="Sprenger R.R."/>
            <person name="Richter M."/>
            <person name="Diez M.S."/>
            <person name="Solano J."/>
            <person name="Bargiela R."/>
            <person name="Golyshina O.V."/>
            <person name="Manteca A."/>
            <person name="Ramos J.L."/>
            <person name="Gallego J.R."/>
            <person name="Llorente I."/>
            <person name="Martins Dos Santos V.A."/>
            <person name="Jensen O.N."/>
            <person name="Pelaez A.I."/>
            <person name="Sanchez J."/>
            <person name="Ferrer M."/>
        </authorList>
    </citation>
    <scope>NUCLEOTIDE SEQUENCE</scope>
</reference>
<dbReference type="GO" id="GO:0004386">
    <property type="term" value="F:helicase activity"/>
    <property type="evidence" value="ECO:0007669"/>
    <property type="project" value="UniProtKB-KW"/>
</dbReference>
<accession>T1CTI5</accession>
<keyword evidence="1" id="KW-0347">Helicase</keyword>
<comment type="caution">
    <text evidence="1">The sequence shown here is derived from an EMBL/GenBank/DDBJ whole genome shotgun (WGS) entry which is preliminary data.</text>
</comment>
<protein>
    <submittedName>
        <fullName evidence="1">Helicase</fullName>
    </submittedName>
</protein>
<organism evidence="1">
    <name type="scientific">mine drainage metagenome</name>
    <dbReference type="NCBI Taxonomy" id="410659"/>
    <lineage>
        <taxon>unclassified sequences</taxon>
        <taxon>metagenomes</taxon>
        <taxon>ecological metagenomes</taxon>
    </lineage>
</organism>
<reference evidence="1" key="1">
    <citation type="submission" date="2013-08" db="EMBL/GenBank/DDBJ databases">
        <authorList>
            <person name="Mendez C."/>
            <person name="Richter M."/>
            <person name="Ferrer M."/>
            <person name="Sanchez J."/>
        </authorList>
    </citation>
    <scope>NUCLEOTIDE SEQUENCE</scope>
</reference>
<name>T1CTI5_9ZZZZ</name>
<proteinExistence type="predicted"/>
<keyword evidence="1" id="KW-0378">Hydrolase</keyword>
<dbReference type="AlphaFoldDB" id="T1CTI5"/>
<keyword evidence="1" id="KW-0547">Nucleotide-binding</keyword>
<dbReference type="EMBL" id="AUZX01003846">
    <property type="protein sequence ID" value="EQD72780.1"/>
    <property type="molecule type" value="Genomic_DNA"/>
</dbReference>
<gene>
    <name evidence="1" type="ORF">B1A_05283</name>
</gene>
<keyword evidence="1" id="KW-0067">ATP-binding</keyword>
<evidence type="ECO:0000313" key="1">
    <source>
        <dbReference type="EMBL" id="EQD72780.1"/>
    </source>
</evidence>